<dbReference type="SUPFAM" id="SSF143422">
    <property type="entry name" value="Transposase IS200-like"/>
    <property type="match status" value="1"/>
</dbReference>
<keyword evidence="3" id="KW-1185">Reference proteome</keyword>
<dbReference type="InterPro" id="IPR036515">
    <property type="entry name" value="Transposase_17_sf"/>
</dbReference>
<gene>
    <name evidence="2" type="ORF">ACFSFY_14770</name>
</gene>
<protein>
    <submittedName>
        <fullName evidence="2">Transposase</fullName>
    </submittedName>
</protein>
<accession>A0ABW4SIB9</accession>
<feature type="domain" description="Transposase IS200-like" evidence="1">
    <location>
        <begin position="12"/>
        <end position="123"/>
    </location>
</feature>
<evidence type="ECO:0000313" key="2">
    <source>
        <dbReference type="EMBL" id="MFD1929302.1"/>
    </source>
</evidence>
<proteinExistence type="predicted"/>
<dbReference type="PANTHER" id="PTHR34322">
    <property type="entry name" value="TRANSPOSASE, Y1_TNP DOMAIN-CONTAINING"/>
    <property type="match status" value="1"/>
</dbReference>
<dbReference type="RefSeq" id="WP_381539324.1">
    <property type="nucleotide sequence ID" value="NZ_JBHUGI010000034.1"/>
</dbReference>
<evidence type="ECO:0000259" key="1">
    <source>
        <dbReference type="SMART" id="SM01321"/>
    </source>
</evidence>
<dbReference type="InterPro" id="IPR002686">
    <property type="entry name" value="Transposase_17"/>
</dbReference>
<organism evidence="2 3">
    <name type="scientific">Sporosarcina siberiensis</name>
    <dbReference type="NCBI Taxonomy" id="1365606"/>
    <lineage>
        <taxon>Bacteria</taxon>
        <taxon>Bacillati</taxon>
        <taxon>Bacillota</taxon>
        <taxon>Bacilli</taxon>
        <taxon>Bacillales</taxon>
        <taxon>Caryophanaceae</taxon>
        <taxon>Sporosarcina</taxon>
    </lineage>
</organism>
<dbReference type="Proteomes" id="UP001597218">
    <property type="component" value="Unassembled WGS sequence"/>
</dbReference>
<name>A0ABW4SIB9_9BACL</name>
<dbReference type="PANTHER" id="PTHR34322:SF2">
    <property type="entry name" value="TRANSPOSASE IS200-LIKE DOMAIN-CONTAINING PROTEIN"/>
    <property type="match status" value="1"/>
</dbReference>
<dbReference type="EMBL" id="JBHUGI010000034">
    <property type="protein sequence ID" value="MFD1929302.1"/>
    <property type="molecule type" value="Genomic_DNA"/>
</dbReference>
<comment type="caution">
    <text evidence="2">The sequence shown here is derived from an EMBL/GenBank/DDBJ whole genome shotgun (WGS) entry which is preliminary data.</text>
</comment>
<dbReference type="Gene3D" id="3.30.70.1290">
    <property type="entry name" value="Transposase IS200-like"/>
    <property type="match status" value="1"/>
</dbReference>
<dbReference type="Pfam" id="PF01797">
    <property type="entry name" value="Y1_Tnp"/>
    <property type="match status" value="1"/>
</dbReference>
<sequence>MARKNRIWNPRYFDHVIMRGNNRQDIFRTKADFDEFFRVLHYAYMKYPFQIVAYCIMTNHYHLLIRSPEVPLGKIMALINRRYSDYFNKRYSYSGYLYGGRYFAKVAASTHSLLEVSRYIHQNPIETKIPMVSKMEEYPYSSFALYHSKKPSPYAFLDLELLPSHLPPPYSKCNKGYHIFCNEKKDAAIHVTSLD</sequence>
<reference evidence="3" key="1">
    <citation type="journal article" date="2019" name="Int. J. Syst. Evol. Microbiol.">
        <title>The Global Catalogue of Microorganisms (GCM) 10K type strain sequencing project: providing services to taxonomists for standard genome sequencing and annotation.</title>
        <authorList>
            <consortium name="The Broad Institute Genomics Platform"/>
            <consortium name="The Broad Institute Genome Sequencing Center for Infectious Disease"/>
            <person name="Wu L."/>
            <person name="Ma J."/>
        </authorList>
    </citation>
    <scope>NUCLEOTIDE SEQUENCE [LARGE SCALE GENOMIC DNA]</scope>
    <source>
        <strain evidence="3">CGMCC 4.7177</strain>
    </source>
</reference>
<evidence type="ECO:0000313" key="3">
    <source>
        <dbReference type="Proteomes" id="UP001597218"/>
    </source>
</evidence>
<dbReference type="SMART" id="SM01321">
    <property type="entry name" value="Y1_Tnp"/>
    <property type="match status" value="1"/>
</dbReference>